<accession>Q98PJ1</accession>
<dbReference type="PIR" id="C90603">
    <property type="entry name" value="C90603"/>
</dbReference>
<evidence type="ECO:0000313" key="2">
    <source>
        <dbReference type="EMBL" id="CAC13904.1"/>
    </source>
</evidence>
<dbReference type="Proteomes" id="UP000000528">
    <property type="component" value="Chromosome"/>
</dbReference>
<protein>
    <submittedName>
        <fullName evidence="2">Uncharacterized protein</fullName>
    </submittedName>
</protein>
<dbReference type="EMBL" id="AL445565">
    <property type="protein sequence ID" value="CAC13904.1"/>
    <property type="molecule type" value="Genomic_DNA"/>
</dbReference>
<reference evidence="2 3" key="1">
    <citation type="journal article" date="2001" name="Nucleic Acids Res.">
        <title>The complete genome sequence of the murine respiratory pathogen Mycoplasma pulmonis.</title>
        <authorList>
            <person name="Chambaud I."/>
            <person name="Heilig R."/>
            <person name="Ferris S."/>
            <person name="Barbe V."/>
            <person name="Samson D."/>
            <person name="Galisson F."/>
            <person name="Moszer I."/>
            <person name="Dybvig K."/>
            <person name="Wroblewski H."/>
            <person name="Viari A."/>
            <person name="Rocha E.P.C."/>
            <person name="Blanchard A."/>
        </authorList>
    </citation>
    <scope>NUCLEOTIDE SEQUENCE [LARGE SCALE GENOMIC DNA]</scope>
    <source>
        <strain evidence="2 3">UAB CTIP</strain>
    </source>
</reference>
<dbReference type="BioCyc" id="MPUL272635:G1GT6-744-MONOMER"/>
<keyword evidence="3" id="KW-1185">Reference proteome</keyword>
<gene>
    <name evidence="2" type="ordered locus">MYPU_7310</name>
</gene>
<proteinExistence type="predicted"/>
<feature type="transmembrane region" description="Helical" evidence="1">
    <location>
        <begin position="293"/>
        <end position="313"/>
    </location>
</feature>
<evidence type="ECO:0000256" key="1">
    <source>
        <dbReference type="SAM" id="Phobius"/>
    </source>
</evidence>
<feature type="transmembrane region" description="Helical" evidence="1">
    <location>
        <begin position="103"/>
        <end position="122"/>
    </location>
</feature>
<dbReference type="AlphaFoldDB" id="Q98PJ1"/>
<feature type="transmembrane region" description="Helical" evidence="1">
    <location>
        <begin position="26"/>
        <end position="45"/>
    </location>
</feature>
<feature type="transmembrane region" description="Helical" evidence="1">
    <location>
        <begin position="260"/>
        <end position="281"/>
    </location>
</feature>
<dbReference type="HOGENOM" id="CLU_766872_0_0_14"/>
<feature type="transmembrane region" description="Helical" evidence="1">
    <location>
        <begin position="66"/>
        <end position="83"/>
    </location>
</feature>
<name>Q98PJ1_MYCPU</name>
<dbReference type="RefSeq" id="WP_010925532.1">
    <property type="nucleotide sequence ID" value="NC_002771.1"/>
</dbReference>
<organism evidence="3">
    <name type="scientific">Mycoplasmopsis pulmonis (strain UAB CTIP)</name>
    <name type="common">Mycoplasma pulmonis</name>
    <dbReference type="NCBI Taxonomy" id="272635"/>
    <lineage>
        <taxon>Bacteria</taxon>
        <taxon>Bacillati</taxon>
        <taxon>Mycoplasmatota</taxon>
        <taxon>Mycoplasmoidales</taxon>
        <taxon>Metamycoplasmataceae</taxon>
        <taxon>Mycoplasmopsis</taxon>
    </lineage>
</organism>
<keyword evidence="1" id="KW-0472">Membrane</keyword>
<sequence>MHDKKLLDSDFTHLHKFLNLKVRKNFLLVPFFSNILFWMLFSSLLEVKLFDRELVKKMKKSYFRRLILPLLIFVVFIIPWWVWTILTHSHTGFATFAYSKFSLLIWALSPLVIFFILNPIFIHTRNSYIKKVYENMKTNGQLIEDPIEVVSINSWDAYLHSYLWGIKKNRWRSRASDNFEVKIAEEKIPYYNIAPSKKLGWNYKKQKNKNISSSASKFFWATGNVLSWFASFNWLSYLTILLENKNPELSLKTTIFHKYLLSSFIAFLYWFGFFVCIFFWTSDVIYLKDTKSLTLEILFVPILLSIHLIISFIKNILLKIWITWSLKNSTNLKVKKEEDQTESFNNSMSNLKIKPTGEIDG</sequence>
<evidence type="ECO:0000313" key="3">
    <source>
        <dbReference type="Proteomes" id="UP000000528"/>
    </source>
</evidence>
<keyword evidence="1" id="KW-0812">Transmembrane</keyword>
<dbReference type="STRING" id="272635.gene:17577342"/>
<keyword evidence="1" id="KW-1133">Transmembrane helix</keyword>
<dbReference type="KEGG" id="mpu:MYPU_7310"/>